<reference evidence="7 8" key="1">
    <citation type="submission" date="2015-05" db="EMBL/GenBank/DDBJ databases">
        <title>Genome sequencing and analysis of members of genus Stenotrophomonas.</title>
        <authorList>
            <person name="Patil P.P."/>
            <person name="Midha S."/>
            <person name="Patil P.B."/>
        </authorList>
    </citation>
    <scope>NUCLEOTIDE SEQUENCE [LARGE SCALE GENOMIC DNA]</scope>
    <source>
        <strain evidence="7 8">DSM 24757</strain>
    </source>
</reference>
<dbReference type="GO" id="GO:0052621">
    <property type="term" value="F:diguanylate cyclase activity"/>
    <property type="evidence" value="ECO:0007669"/>
    <property type="project" value="UniProtKB-EC"/>
</dbReference>
<feature type="signal peptide" evidence="5">
    <location>
        <begin position="1"/>
        <end position="29"/>
    </location>
</feature>
<dbReference type="Gene3D" id="2.60.40.10">
    <property type="entry name" value="Immunoglobulins"/>
    <property type="match status" value="1"/>
</dbReference>
<organism evidence="7 8">
    <name type="scientific">Stenotrophomonas ginsengisoli</name>
    <dbReference type="NCBI Taxonomy" id="336566"/>
    <lineage>
        <taxon>Bacteria</taxon>
        <taxon>Pseudomonadati</taxon>
        <taxon>Pseudomonadota</taxon>
        <taxon>Gammaproteobacteria</taxon>
        <taxon>Lysobacterales</taxon>
        <taxon>Lysobacteraceae</taxon>
        <taxon>Stenotrophomonas</taxon>
    </lineage>
</organism>
<gene>
    <name evidence="7" type="ORF">ABB30_00895</name>
</gene>
<keyword evidence="8" id="KW-1185">Reference proteome</keyword>
<dbReference type="InterPro" id="IPR043128">
    <property type="entry name" value="Rev_trsase/Diguanyl_cyclase"/>
</dbReference>
<evidence type="ECO:0000259" key="6">
    <source>
        <dbReference type="PROSITE" id="PS50887"/>
    </source>
</evidence>
<dbReference type="PANTHER" id="PTHR45138:SF9">
    <property type="entry name" value="DIGUANYLATE CYCLASE DGCM-RELATED"/>
    <property type="match status" value="1"/>
</dbReference>
<feature type="domain" description="GGDEF" evidence="6">
    <location>
        <begin position="879"/>
        <end position="1011"/>
    </location>
</feature>
<dbReference type="PROSITE" id="PS50887">
    <property type="entry name" value="GGDEF"/>
    <property type="match status" value="1"/>
</dbReference>
<dbReference type="CDD" id="cd01949">
    <property type="entry name" value="GGDEF"/>
    <property type="match status" value="1"/>
</dbReference>
<keyword evidence="4" id="KW-0472">Membrane</keyword>
<evidence type="ECO:0000313" key="8">
    <source>
        <dbReference type="Proteomes" id="UP000050956"/>
    </source>
</evidence>
<evidence type="ECO:0000313" key="7">
    <source>
        <dbReference type="EMBL" id="KRG79370.1"/>
    </source>
</evidence>
<dbReference type="EMBL" id="LDJM01000004">
    <property type="protein sequence ID" value="KRG79370.1"/>
    <property type="molecule type" value="Genomic_DNA"/>
</dbReference>
<dbReference type="SUPFAM" id="SSF101898">
    <property type="entry name" value="NHL repeat"/>
    <property type="match status" value="1"/>
</dbReference>
<dbReference type="InterPro" id="IPR050469">
    <property type="entry name" value="Diguanylate_Cyclase"/>
</dbReference>
<comment type="caution">
    <text evidence="7">The sequence shown here is derived from an EMBL/GenBank/DDBJ whole genome shotgun (WGS) entry which is preliminary data.</text>
</comment>
<evidence type="ECO:0000256" key="4">
    <source>
        <dbReference type="SAM" id="Phobius"/>
    </source>
</evidence>
<keyword evidence="5" id="KW-0732">Signal</keyword>
<protein>
    <recommendedName>
        <fullName evidence="2">diguanylate cyclase</fullName>
        <ecNumber evidence="2">2.7.7.65</ecNumber>
    </recommendedName>
</protein>
<dbReference type="PANTHER" id="PTHR45138">
    <property type="entry name" value="REGULATORY COMPONENTS OF SENSORY TRANSDUCTION SYSTEM"/>
    <property type="match status" value="1"/>
</dbReference>
<dbReference type="PATRIC" id="fig|336566.3.peg.2219"/>
<dbReference type="Proteomes" id="UP000050956">
    <property type="component" value="Unassembled WGS sequence"/>
</dbReference>
<dbReference type="InterPro" id="IPR015943">
    <property type="entry name" value="WD40/YVTN_repeat-like_dom_sf"/>
</dbReference>
<evidence type="ECO:0000256" key="1">
    <source>
        <dbReference type="ARBA" id="ARBA00001946"/>
    </source>
</evidence>
<keyword evidence="4" id="KW-0812">Transmembrane</keyword>
<feature type="transmembrane region" description="Helical" evidence="4">
    <location>
        <begin position="795"/>
        <end position="815"/>
    </location>
</feature>
<dbReference type="Pfam" id="PF00990">
    <property type="entry name" value="GGDEF"/>
    <property type="match status" value="1"/>
</dbReference>
<dbReference type="Gene3D" id="2.130.10.10">
    <property type="entry name" value="YVTN repeat-like/Quinoprotein amine dehydrogenase"/>
    <property type="match status" value="3"/>
</dbReference>
<dbReference type="EC" id="2.7.7.65" evidence="2"/>
<evidence type="ECO:0000256" key="5">
    <source>
        <dbReference type="SAM" id="SignalP"/>
    </source>
</evidence>
<dbReference type="SUPFAM" id="SSF55073">
    <property type="entry name" value="Nucleotide cyclase"/>
    <property type="match status" value="1"/>
</dbReference>
<sequence>MTGNRGRLWPACLLWLLLCWLGLPLAATASPALQPYQAVSAVSVLTDGGQYAMRSTTALALDRRERLWVGGFRHLLRVDGAQVHSFGPGQNPLLPEGHIRALLALDNGDMLIGGNREGVLLWELDSGRLLPLEVTDGPALTRINDLTAARDGGVWVSAEQGLFHWAGGQARTLQAVPALQQLPTLSARVMSALQADDGSLWVAAHNGLYRRAADAQAFVPVRSGQAALDRRLAGETVWTLRQDGRGRVWAGLVRSGVVVFDAGRAFAPAGLDGINGLHQGRTIRSLLWADGQMWLGTDGSGLLACRGSCQQARTVPVSLSAFEGQRNFHVRGLAQAADGRIWAASDRGIFHFDPDPQGIHVLDVTPPGMDPHQRLNATRALWLDHARQQLWLGREAGELLRWNLASGKRDLLYLPAPHSASAVNALGTDAQGKLWVAGSGVVWVDPHSLKVRPAGQIGGQARSQVNHMVVGPQRVWLGYHDGLVEVDLDGRIRRQMLSTRGTGLGTTHIVALALQGGWLWAGTPQGLYRIDLARWQAEPVTLLPAADPAQAERTGLINALTVDGPTLWVATAGGVFQVDGDSLRARAVEPVLGLEVMALQLAGDGRLWFSARPTTIGTVGRDGQVRLYGAHDGVHENRGFHRGVAQTLEDGSVLFGTGTGVLAVDPARLPARPAAIPPLQPVITGLQIDGQRWAEGALPAPGQALQLRPEQQRLMIEFSALQMLSMERRRYAFMLEGQDPDWVELAPGAAPMALYGKLPPGDYRLALRVESDEQPGVQWISHYPLQVLPQWYQRGWVWALALAGAVLLLSLLVWLRDRIVRRRQRQLEQLVYLRTCELQQANRQLSALAGEDALTGLYNRRRLLQRMNELISQAQRQPHPASLVLLDLDHFKHINDSHGHLAGDAVLRQVAGLLQTSLRAHDMAARYGGEELLLLLPDTDQDTALEVAERLRLAIADMTVVSESVQLRVTASFGVAQLQTQHSAEQWIERADMALYRAKREGRNRVCVERLPD</sequence>
<evidence type="ECO:0000256" key="3">
    <source>
        <dbReference type="ARBA" id="ARBA00034247"/>
    </source>
</evidence>
<keyword evidence="4" id="KW-1133">Transmembrane helix</keyword>
<dbReference type="SUPFAM" id="SSF50952">
    <property type="entry name" value="Soluble quinoprotein glucose dehydrogenase"/>
    <property type="match status" value="1"/>
</dbReference>
<dbReference type="InterPro" id="IPR011041">
    <property type="entry name" value="Quinoprot_gluc/sorb_DH_b-prop"/>
</dbReference>
<dbReference type="Gene3D" id="3.30.70.270">
    <property type="match status" value="1"/>
</dbReference>
<feature type="chain" id="PRO_5006396006" description="diguanylate cyclase" evidence="5">
    <location>
        <begin position="30"/>
        <end position="1013"/>
    </location>
</feature>
<dbReference type="InterPro" id="IPR029787">
    <property type="entry name" value="Nucleotide_cyclase"/>
</dbReference>
<dbReference type="InterPro" id="IPR013783">
    <property type="entry name" value="Ig-like_fold"/>
</dbReference>
<name>A0A0R0DM40_9GAMM</name>
<dbReference type="SMART" id="SM00267">
    <property type="entry name" value="GGDEF"/>
    <property type="match status" value="1"/>
</dbReference>
<dbReference type="STRING" id="336566.ABB30_00895"/>
<comment type="catalytic activity">
    <reaction evidence="3">
        <text>2 GTP = 3',3'-c-di-GMP + 2 diphosphate</text>
        <dbReference type="Rhea" id="RHEA:24898"/>
        <dbReference type="ChEBI" id="CHEBI:33019"/>
        <dbReference type="ChEBI" id="CHEBI:37565"/>
        <dbReference type="ChEBI" id="CHEBI:58805"/>
        <dbReference type="EC" id="2.7.7.65"/>
    </reaction>
</comment>
<comment type="cofactor">
    <cofactor evidence="1">
        <name>Mg(2+)</name>
        <dbReference type="ChEBI" id="CHEBI:18420"/>
    </cofactor>
</comment>
<dbReference type="NCBIfam" id="TIGR00254">
    <property type="entry name" value="GGDEF"/>
    <property type="match status" value="1"/>
</dbReference>
<dbReference type="AlphaFoldDB" id="A0A0R0DM40"/>
<accession>A0A0R0DM40</accession>
<evidence type="ECO:0000256" key="2">
    <source>
        <dbReference type="ARBA" id="ARBA00012528"/>
    </source>
</evidence>
<dbReference type="InterPro" id="IPR000160">
    <property type="entry name" value="GGDEF_dom"/>
</dbReference>
<dbReference type="FunFam" id="3.30.70.270:FF:000001">
    <property type="entry name" value="Diguanylate cyclase domain protein"/>
    <property type="match status" value="1"/>
</dbReference>
<proteinExistence type="predicted"/>